<comment type="caution">
    <text evidence="3">The sequence shown here is derived from an EMBL/GenBank/DDBJ whole genome shotgun (WGS) entry which is preliminary data.</text>
</comment>
<protein>
    <submittedName>
        <fullName evidence="3">G9156 protein</fullName>
    </submittedName>
</protein>
<reference evidence="3 4" key="1">
    <citation type="submission" date="2024-06" db="EMBL/GenBank/DDBJ databases">
        <authorList>
            <person name="Kraege A."/>
            <person name="Thomma B."/>
        </authorList>
    </citation>
    <scope>NUCLEOTIDE SEQUENCE [LARGE SCALE GENOMIC DNA]</scope>
</reference>
<keyword evidence="4" id="KW-1185">Reference proteome</keyword>
<dbReference type="EMBL" id="CAXHTA020000016">
    <property type="protein sequence ID" value="CAL5226310.1"/>
    <property type="molecule type" value="Genomic_DNA"/>
</dbReference>
<feature type="region of interest" description="Disordered" evidence="2">
    <location>
        <begin position="1"/>
        <end position="55"/>
    </location>
</feature>
<gene>
    <name evidence="3" type="primary">g9156</name>
    <name evidence="3" type="ORF">VP750_LOCUS8216</name>
</gene>
<accession>A0ABP1G271</accession>
<feature type="compositionally biased region" description="Acidic residues" evidence="2">
    <location>
        <begin position="186"/>
        <end position="198"/>
    </location>
</feature>
<evidence type="ECO:0000313" key="4">
    <source>
        <dbReference type="Proteomes" id="UP001497392"/>
    </source>
</evidence>
<name>A0ABP1G271_9CHLO</name>
<sequence>MRRPDVALPATAEHGPAARESLRIKCSGAAKNEERPRSESHKRLQTSCSANSDSAVSPTASAVANLLQISEQPCKGPQHVWLTEPDHDAFVADLKRSCFGGVSQAKYKELKKALDKLRLDIVRYEAQLKEARDAAAKSRAAQKKTEKQLQAYSHVRFHSSGVLDHGSRFMIALVTSDVRRSGFGGSEEEISGGEEDAPEAIPNGEVVNKDRAEGSTPANRPMVSMEKRRCQLMRAIKRAAKVAHSRIITRKRVMAVLHEDASYQGWMHDDKWDNGRTAYECKKRGLIENLGKGKWRVTRAGMKYQGGEGRSPLD</sequence>
<dbReference type="Proteomes" id="UP001497392">
    <property type="component" value="Unassembled WGS sequence"/>
</dbReference>
<evidence type="ECO:0000256" key="1">
    <source>
        <dbReference type="SAM" id="Coils"/>
    </source>
</evidence>
<feature type="coiled-coil region" evidence="1">
    <location>
        <begin position="107"/>
        <end position="148"/>
    </location>
</feature>
<keyword evidence="1" id="KW-0175">Coiled coil</keyword>
<feature type="region of interest" description="Disordered" evidence="2">
    <location>
        <begin position="184"/>
        <end position="220"/>
    </location>
</feature>
<proteinExistence type="predicted"/>
<evidence type="ECO:0000313" key="3">
    <source>
        <dbReference type="EMBL" id="CAL5226310.1"/>
    </source>
</evidence>
<feature type="compositionally biased region" description="Polar residues" evidence="2">
    <location>
        <begin position="45"/>
        <end position="55"/>
    </location>
</feature>
<evidence type="ECO:0000256" key="2">
    <source>
        <dbReference type="SAM" id="MobiDB-lite"/>
    </source>
</evidence>
<feature type="compositionally biased region" description="Basic and acidic residues" evidence="2">
    <location>
        <begin position="31"/>
        <end position="42"/>
    </location>
</feature>
<organism evidence="3 4">
    <name type="scientific">Coccomyxa viridis</name>
    <dbReference type="NCBI Taxonomy" id="1274662"/>
    <lineage>
        <taxon>Eukaryota</taxon>
        <taxon>Viridiplantae</taxon>
        <taxon>Chlorophyta</taxon>
        <taxon>core chlorophytes</taxon>
        <taxon>Trebouxiophyceae</taxon>
        <taxon>Trebouxiophyceae incertae sedis</taxon>
        <taxon>Coccomyxaceae</taxon>
        <taxon>Coccomyxa</taxon>
    </lineage>
</organism>